<feature type="signal peptide" evidence="1">
    <location>
        <begin position="1"/>
        <end position="25"/>
    </location>
</feature>
<keyword evidence="1" id="KW-0732">Signal</keyword>
<dbReference type="RefSeq" id="WP_091938022.1">
    <property type="nucleotide sequence ID" value="NZ_FNCY01000009.1"/>
</dbReference>
<name>A0A1G8FW50_9RHOO</name>
<dbReference type="SUPFAM" id="SSF48452">
    <property type="entry name" value="TPR-like"/>
    <property type="match status" value="1"/>
</dbReference>
<dbReference type="STRING" id="83767.SAMN05660652_02449"/>
<keyword evidence="4" id="KW-1185">Reference proteome</keyword>
<feature type="chain" id="PRO_5011569103" evidence="1">
    <location>
        <begin position="26"/>
        <end position="885"/>
    </location>
</feature>
<dbReference type="Proteomes" id="UP000198607">
    <property type="component" value="Unassembled WGS sequence"/>
</dbReference>
<dbReference type="InterPro" id="IPR024983">
    <property type="entry name" value="CHAT_dom"/>
</dbReference>
<evidence type="ECO:0000313" key="4">
    <source>
        <dbReference type="Proteomes" id="UP000198607"/>
    </source>
</evidence>
<sequence>MKITLRVFFPMAAFGCLVLSQSLYAEDACERYQTEGYVHPVYTVKPFDLVSRKVSGHRRTLQWTNSFSLEERLAAADALFSADVLAGTVPQDDQIHLYRACQLFEQQADFSRLGQCLDALDHSLNAFGDVPEAVSLFGGKGNVPPTPYFYLGEFPLAASVKLLRANVALLHNRPEEALRLVEQADRCLLSESRTGLLDPSRTLDNLLKADGSPSSSSTKRLRRFAQVLARIYLQLDETSKANKMMDVLGALSAEVYFDRRSFEHLNKADTGESKRAEVLAALYMSSGRSQEALSMIENYRAGGRRFYAFMESLQVLGIPLLFGGIKTLINPYSLSFQFQRGHLQAEVGRFAEAKSDLDELIGNEEFQLVGSLYWAALYDRGRIAEKENQPDEAIDFYLKSVSEIEHQRSTINTEGDRIGFFGDKQAVYQALVRLLIQQNRSEDAFLFSERGKARALVDMLANKQDFALPEGSNDKVRELLARQHASDNLLTMGSSLPDDIKQSITALVEAAKDKNPVASLVASSRNIRASIAQDIAALSPELASLVSVSKISLKDIRDNLPADEVLLSYFYDKQHLYAFVMTKDTVKAISLEREGLEKDIETFRKALHDQEKNGAGESLYSRLISPVEAELTTGKVLIAPHGALHYLPFAALSDGSKYLVDRYQLNFIPSASTLKYVGKRPAESKAGTMLALGNPDLGNKRYDLAFAETEAKSVGAIFPQSVVLLRAEASKKNVKEYGAGFKYLHFATHGEFYPDKPMGSALMLAGQSATDEKDRLTVSELYSMRLNADLVTLSACQTGLGKISNGDDVVGLVRGFLYAGANSVISTLWEIDDEATSKLMTAFYQKLKAGKPKAAALREAQIELRTAYPHPYFWAAFQMTGGHAL</sequence>
<dbReference type="OrthoDB" id="9771112at2"/>
<protein>
    <submittedName>
        <fullName evidence="3">CHAT domain-containing protein</fullName>
    </submittedName>
</protein>
<dbReference type="Pfam" id="PF13432">
    <property type="entry name" value="TPR_16"/>
    <property type="match status" value="1"/>
</dbReference>
<dbReference type="InterPro" id="IPR011990">
    <property type="entry name" value="TPR-like_helical_dom_sf"/>
</dbReference>
<evidence type="ECO:0000256" key="1">
    <source>
        <dbReference type="SAM" id="SignalP"/>
    </source>
</evidence>
<dbReference type="PANTHER" id="PTHR10098">
    <property type="entry name" value="RAPSYN-RELATED"/>
    <property type="match status" value="1"/>
</dbReference>
<proteinExistence type="predicted"/>
<reference evidence="3 4" key="1">
    <citation type="submission" date="2016-10" db="EMBL/GenBank/DDBJ databases">
        <authorList>
            <person name="de Groot N.N."/>
        </authorList>
    </citation>
    <scope>NUCLEOTIDE SEQUENCE [LARGE SCALE GENOMIC DNA]</scope>
    <source>
        <strain evidence="3 4">DSM 5885</strain>
    </source>
</reference>
<dbReference type="Gene3D" id="1.25.40.10">
    <property type="entry name" value="Tetratricopeptide repeat domain"/>
    <property type="match status" value="1"/>
</dbReference>
<dbReference type="AlphaFoldDB" id="A0A1G8FW50"/>
<evidence type="ECO:0000259" key="2">
    <source>
        <dbReference type="Pfam" id="PF12770"/>
    </source>
</evidence>
<dbReference type="EMBL" id="FNCY01000009">
    <property type="protein sequence ID" value="SDH86372.1"/>
    <property type="molecule type" value="Genomic_DNA"/>
</dbReference>
<evidence type="ECO:0000313" key="3">
    <source>
        <dbReference type="EMBL" id="SDH86372.1"/>
    </source>
</evidence>
<dbReference type="Pfam" id="PF12770">
    <property type="entry name" value="CHAT"/>
    <property type="match status" value="1"/>
</dbReference>
<feature type="domain" description="CHAT" evidence="2">
    <location>
        <begin position="616"/>
        <end position="881"/>
    </location>
</feature>
<organism evidence="3 4">
    <name type="scientific">Propionivibrio dicarboxylicus</name>
    <dbReference type="NCBI Taxonomy" id="83767"/>
    <lineage>
        <taxon>Bacteria</taxon>
        <taxon>Pseudomonadati</taxon>
        <taxon>Pseudomonadota</taxon>
        <taxon>Betaproteobacteria</taxon>
        <taxon>Rhodocyclales</taxon>
        <taxon>Rhodocyclaceae</taxon>
        <taxon>Propionivibrio</taxon>
    </lineage>
</organism>
<gene>
    <name evidence="3" type="ORF">SAMN05660652_02449</name>
</gene>
<accession>A0A1G8FW50</accession>